<dbReference type="VEuPathDB" id="FungiDB:ASPWEDRAFT_27291"/>
<dbReference type="STRING" id="1073089.A0A1L9RSM1"/>
<dbReference type="OrthoDB" id="2562973at2759"/>
<reference evidence="4" key="1">
    <citation type="journal article" date="2017" name="Genome Biol.">
        <title>Comparative genomics reveals high biological diversity and specific adaptations in the industrially and medically important fungal genus Aspergillus.</title>
        <authorList>
            <person name="de Vries R.P."/>
            <person name="Riley R."/>
            <person name="Wiebenga A."/>
            <person name="Aguilar-Osorio G."/>
            <person name="Amillis S."/>
            <person name="Uchima C.A."/>
            <person name="Anderluh G."/>
            <person name="Asadollahi M."/>
            <person name="Askin M."/>
            <person name="Barry K."/>
            <person name="Battaglia E."/>
            <person name="Bayram O."/>
            <person name="Benocci T."/>
            <person name="Braus-Stromeyer S.A."/>
            <person name="Caldana C."/>
            <person name="Canovas D."/>
            <person name="Cerqueira G.C."/>
            <person name="Chen F."/>
            <person name="Chen W."/>
            <person name="Choi C."/>
            <person name="Clum A."/>
            <person name="Dos Santos R.A."/>
            <person name="Damasio A.R."/>
            <person name="Diallinas G."/>
            <person name="Emri T."/>
            <person name="Fekete E."/>
            <person name="Flipphi M."/>
            <person name="Freyberg S."/>
            <person name="Gallo A."/>
            <person name="Gournas C."/>
            <person name="Habgood R."/>
            <person name="Hainaut M."/>
            <person name="Harispe M.L."/>
            <person name="Henrissat B."/>
            <person name="Hilden K.S."/>
            <person name="Hope R."/>
            <person name="Hossain A."/>
            <person name="Karabika E."/>
            <person name="Karaffa L."/>
            <person name="Karanyi Z."/>
            <person name="Krasevec N."/>
            <person name="Kuo A."/>
            <person name="Kusch H."/>
            <person name="LaButti K."/>
            <person name="Lagendijk E.L."/>
            <person name="Lapidus A."/>
            <person name="Levasseur A."/>
            <person name="Lindquist E."/>
            <person name="Lipzen A."/>
            <person name="Logrieco A.F."/>
            <person name="MacCabe A."/>
            <person name="Maekelae M.R."/>
            <person name="Malavazi I."/>
            <person name="Melin P."/>
            <person name="Meyer V."/>
            <person name="Mielnichuk N."/>
            <person name="Miskei M."/>
            <person name="Molnar A.P."/>
            <person name="Mule G."/>
            <person name="Ngan C.Y."/>
            <person name="Orejas M."/>
            <person name="Orosz E."/>
            <person name="Ouedraogo J.P."/>
            <person name="Overkamp K.M."/>
            <person name="Park H.-S."/>
            <person name="Perrone G."/>
            <person name="Piumi F."/>
            <person name="Punt P.J."/>
            <person name="Ram A.F."/>
            <person name="Ramon A."/>
            <person name="Rauscher S."/>
            <person name="Record E."/>
            <person name="Riano-Pachon D.M."/>
            <person name="Robert V."/>
            <person name="Roehrig J."/>
            <person name="Ruller R."/>
            <person name="Salamov A."/>
            <person name="Salih N.S."/>
            <person name="Samson R.A."/>
            <person name="Sandor E."/>
            <person name="Sanguinetti M."/>
            <person name="Schuetze T."/>
            <person name="Sepcic K."/>
            <person name="Shelest E."/>
            <person name="Sherlock G."/>
            <person name="Sophianopoulou V."/>
            <person name="Squina F.M."/>
            <person name="Sun H."/>
            <person name="Susca A."/>
            <person name="Todd R.B."/>
            <person name="Tsang A."/>
            <person name="Unkles S.E."/>
            <person name="van de Wiele N."/>
            <person name="van Rossen-Uffink D."/>
            <person name="Oliveira J.V."/>
            <person name="Vesth T.C."/>
            <person name="Visser J."/>
            <person name="Yu J.-H."/>
            <person name="Zhou M."/>
            <person name="Andersen M.R."/>
            <person name="Archer D.B."/>
            <person name="Baker S.E."/>
            <person name="Benoit I."/>
            <person name="Brakhage A.A."/>
            <person name="Braus G.H."/>
            <person name="Fischer R."/>
            <person name="Frisvad J.C."/>
            <person name="Goldman G.H."/>
            <person name="Houbraken J."/>
            <person name="Oakley B."/>
            <person name="Pocsi I."/>
            <person name="Scazzocchio C."/>
            <person name="Seiboth B."/>
            <person name="vanKuyk P.A."/>
            <person name="Wortman J."/>
            <person name="Dyer P.S."/>
            <person name="Grigoriev I.V."/>
        </authorList>
    </citation>
    <scope>NUCLEOTIDE SEQUENCE [LARGE SCALE GENOMIC DNA]</scope>
    <source>
        <strain evidence="4">DTO 134E9</strain>
    </source>
</reference>
<organism evidence="3 4">
    <name type="scientific">Aspergillus wentii DTO 134E9</name>
    <dbReference type="NCBI Taxonomy" id="1073089"/>
    <lineage>
        <taxon>Eukaryota</taxon>
        <taxon>Fungi</taxon>
        <taxon>Dikarya</taxon>
        <taxon>Ascomycota</taxon>
        <taxon>Pezizomycotina</taxon>
        <taxon>Eurotiomycetes</taxon>
        <taxon>Eurotiomycetidae</taxon>
        <taxon>Eurotiales</taxon>
        <taxon>Aspergillaceae</taxon>
        <taxon>Aspergillus</taxon>
        <taxon>Aspergillus subgen. Cremei</taxon>
    </lineage>
</organism>
<dbReference type="RefSeq" id="XP_040691652.1">
    <property type="nucleotide sequence ID" value="XM_040832977.1"/>
</dbReference>
<keyword evidence="4" id="KW-1185">Reference proteome</keyword>
<dbReference type="InterPro" id="IPR054586">
    <property type="entry name" value="MACPF_1_fungal"/>
</dbReference>
<evidence type="ECO:0000256" key="1">
    <source>
        <dbReference type="SAM" id="MobiDB-lite"/>
    </source>
</evidence>
<protein>
    <recommendedName>
        <fullName evidence="2">MACPF-like domain-containing protein</fullName>
    </recommendedName>
</protein>
<evidence type="ECO:0000313" key="4">
    <source>
        <dbReference type="Proteomes" id="UP000184383"/>
    </source>
</evidence>
<dbReference type="AlphaFoldDB" id="A0A1L9RSM1"/>
<proteinExistence type="predicted"/>
<feature type="region of interest" description="Disordered" evidence="1">
    <location>
        <begin position="198"/>
        <end position="223"/>
    </location>
</feature>
<dbReference type="EMBL" id="KV878211">
    <property type="protein sequence ID" value="OJJ37976.1"/>
    <property type="molecule type" value="Genomic_DNA"/>
</dbReference>
<dbReference type="GeneID" id="63748825"/>
<gene>
    <name evidence="3" type="ORF">ASPWEDRAFT_27291</name>
</gene>
<feature type="domain" description="MACPF-like" evidence="2">
    <location>
        <begin position="348"/>
        <end position="508"/>
    </location>
</feature>
<dbReference type="Pfam" id="PF22693">
    <property type="entry name" value="MACPF_1"/>
    <property type="match status" value="1"/>
</dbReference>
<evidence type="ECO:0000313" key="3">
    <source>
        <dbReference type="EMBL" id="OJJ37976.1"/>
    </source>
</evidence>
<name>A0A1L9RSM1_ASPWE</name>
<dbReference type="Proteomes" id="UP000184383">
    <property type="component" value="Unassembled WGS sequence"/>
</dbReference>
<sequence length="527" mass="57912">MASKTYYILRIHAYDRSEGKSTQQRLLQVETNALNLNETGTLKELRNLLREKKVFDSVGIASPFCDENGSEMDDDTLTKTYLSLVGNELVTKMDSSKVSPDPQWNVYYKKKMTAADAATKEFLDKPLDLNLKEGQLLSKADIARIKSAFDAKSWTAADKKSTTLSHAATLTENDWSIITRTNCLLSGHKVVEFEKTIGGPVPAPAEKPNKQSSPSKIHGRKVKDVKVERTPYNAFALKKREFETYEILSSYSAQSIVSIPSTDNKGGKPKYMIPRFRVDDDSYVSVYETQNTLEKSLASGSFSEHSVEASGGASFWGVSAAVKAGAAWNNQDDSLHATSSDSKNMNVSYKFPRITVYLDKDSLEITPECMKDIQKVDTKQKLIDFSNKYGDIFAQRVQLGGSLFASESSTATSTQDKEKHAKAMKISAAASISSSFAQGSFSTSHGGGSNSDRTTTSQDLTSAMAWEATGGDTLYCNNPAQWCGTVGDFYNWRVIDQCDVLPLSKVLDLCEGGAKTTERFEKAARTA</sequence>
<evidence type="ECO:0000259" key="2">
    <source>
        <dbReference type="Pfam" id="PF22693"/>
    </source>
</evidence>
<accession>A0A1L9RSM1</accession>